<feature type="compositionally biased region" description="Polar residues" evidence="2">
    <location>
        <begin position="371"/>
        <end position="380"/>
    </location>
</feature>
<keyword evidence="1" id="KW-0175">Coiled coil</keyword>
<feature type="region of interest" description="Disordered" evidence="2">
    <location>
        <begin position="327"/>
        <end position="437"/>
    </location>
</feature>
<protein>
    <recommendedName>
        <fullName evidence="5">AB hydrolase-1 domain-containing protein</fullName>
    </recommendedName>
</protein>
<dbReference type="EMBL" id="KE721491">
    <property type="protein sequence ID" value="ERF68915.1"/>
    <property type="molecule type" value="Genomic_DNA"/>
</dbReference>
<accession>U1HFM5</accession>
<proteinExistence type="predicted"/>
<evidence type="ECO:0000313" key="3">
    <source>
        <dbReference type="EMBL" id="ERF68915.1"/>
    </source>
</evidence>
<feature type="region of interest" description="Disordered" evidence="2">
    <location>
        <begin position="520"/>
        <end position="539"/>
    </location>
</feature>
<name>U1HFM5_ENDPU</name>
<dbReference type="SUPFAM" id="SSF53474">
    <property type="entry name" value="alpha/beta-Hydrolases"/>
    <property type="match status" value="1"/>
</dbReference>
<sequence length="615" mass="68184">MATRNQPSDAQPPTTLNLSLAKSITSIWPSSRIRATMERPGSTLLVYAVVTANRVSRSEQTDSFTDSHVVHSKIYPRYKSRKPIEHARDDFSNWLTPHESPDTDVVLLGHSLGGILAAEVALLQPYSPKGPDARLHRILGIIAFDTPFLGMHPGVIGTGIADRIPQNDTTASSISGTGSLLSPAGSLASSILSQIPDDPNYNPAFPNDVRTVQRNGLEKALYFINKHSDGLTKATKEYVTSHFEFGGCMADYPGLKRRYNAVRSLEDVDELAQRRDSQGRLLRRVRFVNYYSASTGRLKPPKVPVEPPATELKDMTLHVDGQLVGMKSGTATPSTPRLSVEEHRVDGGIIQKTLEDMDPKPMSDNEEGDQPPQTTLASESRGSDSESPKLHQLIGQEQAESPSRHPVAEHPGEDDGLPSIPPLPQRPPAFNSSKYTDPDHLKIAQKDHARLVKAYERAKKDREKSINDREKLVKKRDKAAKKEADKLAKAVAANQAVEERQNLKRSATLNPEVYEKHLARDAEERRTGASTEGDLHKVRKQRDRKFCTLPPKDRRTGVRDPTWIRVYMEGVDEVVAHTTLFNPEGQTYERLVGDTAERIEGWLKEAQSVQTALGC</sequence>
<feature type="compositionally biased region" description="Basic and acidic residues" evidence="2">
    <location>
        <begin position="402"/>
        <end position="413"/>
    </location>
</feature>
<dbReference type="InterPro" id="IPR029058">
    <property type="entry name" value="AB_hydrolase_fold"/>
</dbReference>
<dbReference type="OMA" id="HVVHSKI"/>
<keyword evidence="4" id="KW-1185">Reference proteome</keyword>
<dbReference type="OrthoDB" id="3248508at2759"/>
<dbReference type="eggNOG" id="ENOG502RY95">
    <property type="taxonomic scope" value="Eukaryota"/>
</dbReference>
<feature type="coiled-coil region" evidence="1">
    <location>
        <begin position="441"/>
        <end position="475"/>
    </location>
</feature>
<evidence type="ECO:0008006" key="5">
    <source>
        <dbReference type="Google" id="ProtNLM"/>
    </source>
</evidence>
<gene>
    <name evidence="3" type="ORF">EPUS_08075</name>
</gene>
<dbReference type="PANTHER" id="PTHR47842:SF3">
    <property type="entry name" value="DUF676 DOMAIN-CONTAINING PROTEIN"/>
    <property type="match status" value="1"/>
</dbReference>
<feature type="compositionally biased region" description="Basic and acidic residues" evidence="2">
    <location>
        <begin position="353"/>
        <end position="363"/>
    </location>
</feature>
<dbReference type="AlphaFoldDB" id="U1HFM5"/>
<dbReference type="Proteomes" id="UP000019373">
    <property type="component" value="Unassembled WGS sequence"/>
</dbReference>
<reference evidence="4" key="1">
    <citation type="journal article" date="2014" name="BMC Genomics">
        <title>Genome characteristics reveal the impact of lichenization on lichen-forming fungus Endocarpon pusillum Hedwig (Verrucariales, Ascomycota).</title>
        <authorList>
            <person name="Wang Y.-Y."/>
            <person name="Liu B."/>
            <person name="Zhang X.-Y."/>
            <person name="Zhou Q.-M."/>
            <person name="Zhang T."/>
            <person name="Li H."/>
            <person name="Yu Y.-F."/>
            <person name="Zhang X.-L."/>
            <person name="Hao X.-Y."/>
            <person name="Wang M."/>
            <person name="Wang L."/>
            <person name="Wei J.-C."/>
        </authorList>
    </citation>
    <scope>NUCLEOTIDE SEQUENCE [LARGE SCALE GENOMIC DNA]</scope>
    <source>
        <strain evidence="4">Z07020 / HMAS-L-300199</strain>
    </source>
</reference>
<dbReference type="PANTHER" id="PTHR47842">
    <property type="entry name" value="EXPRESSED PROTEIN"/>
    <property type="match status" value="1"/>
</dbReference>
<organism evidence="3 4">
    <name type="scientific">Endocarpon pusillum (strain Z07020 / HMAS-L-300199)</name>
    <name type="common">Lichen-forming fungus</name>
    <dbReference type="NCBI Taxonomy" id="1263415"/>
    <lineage>
        <taxon>Eukaryota</taxon>
        <taxon>Fungi</taxon>
        <taxon>Dikarya</taxon>
        <taxon>Ascomycota</taxon>
        <taxon>Pezizomycotina</taxon>
        <taxon>Eurotiomycetes</taxon>
        <taxon>Chaetothyriomycetidae</taxon>
        <taxon>Verrucariales</taxon>
        <taxon>Verrucariaceae</taxon>
        <taxon>Endocarpon</taxon>
    </lineage>
</organism>
<dbReference type="RefSeq" id="XP_007805441.1">
    <property type="nucleotide sequence ID" value="XM_007807250.1"/>
</dbReference>
<evidence type="ECO:0000256" key="1">
    <source>
        <dbReference type="SAM" id="Coils"/>
    </source>
</evidence>
<evidence type="ECO:0000256" key="2">
    <source>
        <dbReference type="SAM" id="MobiDB-lite"/>
    </source>
</evidence>
<dbReference type="Gene3D" id="3.40.50.1820">
    <property type="entry name" value="alpha/beta hydrolase"/>
    <property type="match status" value="1"/>
</dbReference>
<evidence type="ECO:0000313" key="4">
    <source>
        <dbReference type="Proteomes" id="UP000019373"/>
    </source>
</evidence>
<dbReference type="HOGENOM" id="CLU_008869_0_0_1"/>
<dbReference type="GeneID" id="19242953"/>